<dbReference type="GO" id="GO:0005795">
    <property type="term" value="C:Golgi stack"/>
    <property type="evidence" value="ECO:0007669"/>
    <property type="project" value="TreeGrafter"/>
</dbReference>
<evidence type="ECO:0000313" key="8">
    <source>
        <dbReference type="Proteomes" id="UP000887569"/>
    </source>
</evidence>
<evidence type="ECO:0000259" key="7">
    <source>
        <dbReference type="Pfam" id="PF23524"/>
    </source>
</evidence>
<dbReference type="Gene3D" id="3.40.50.1110">
    <property type="entry name" value="SGNH hydrolase"/>
    <property type="match status" value="1"/>
</dbReference>
<dbReference type="GO" id="GO:0005783">
    <property type="term" value="C:endoplasmic reticulum"/>
    <property type="evidence" value="ECO:0007669"/>
    <property type="project" value="TreeGrafter"/>
</dbReference>
<evidence type="ECO:0000259" key="6">
    <source>
        <dbReference type="Pfam" id="PF13472"/>
    </source>
</evidence>
<dbReference type="Pfam" id="PF13472">
    <property type="entry name" value="Lipase_GDSL_2"/>
    <property type="match status" value="1"/>
</dbReference>
<dbReference type="SUPFAM" id="SSF52266">
    <property type="entry name" value="SGNH hydrolase"/>
    <property type="match status" value="1"/>
</dbReference>
<dbReference type="SUPFAM" id="SSF103473">
    <property type="entry name" value="MFS general substrate transporter"/>
    <property type="match status" value="1"/>
</dbReference>
<dbReference type="PANTHER" id="PTHR12062">
    <property type="entry name" value="N-ACETYLGLUCOSAMINYLTRANSFERASE VI"/>
    <property type="match status" value="1"/>
</dbReference>
<dbReference type="GO" id="GO:0022857">
    <property type="term" value="F:transmembrane transporter activity"/>
    <property type="evidence" value="ECO:0007669"/>
    <property type="project" value="InterPro"/>
</dbReference>
<comment type="pathway">
    <text evidence="1">Protein modification; protein glycosylation.</text>
</comment>
<feature type="transmembrane region" description="Helical" evidence="4">
    <location>
        <begin position="326"/>
        <end position="346"/>
    </location>
</feature>
<keyword evidence="3" id="KW-0808">Transferase</keyword>
<evidence type="ECO:0000256" key="3">
    <source>
        <dbReference type="ARBA" id="ARBA00022679"/>
    </source>
</evidence>
<feature type="domain" description="MGAT4 conserved region" evidence="5">
    <location>
        <begin position="74"/>
        <end position="201"/>
    </location>
</feature>
<keyword evidence="2" id="KW-0328">Glycosyltransferase</keyword>
<feature type="domain" description="MGAT4 A/B/C C-terminal" evidence="7">
    <location>
        <begin position="216"/>
        <end position="311"/>
    </location>
</feature>
<evidence type="ECO:0000256" key="2">
    <source>
        <dbReference type="ARBA" id="ARBA00022676"/>
    </source>
</evidence>
<dbReference type="Pfam" id="PF07690">
    <property type="entry name" value="MFS_1"/>
    <property type="match status" value="1"/>
</dbReference>
<dbReference type="Proteomes" id="UP000887569">
    <property type="component" value="Unplaced"/>
</dbReference>
<keyword evidence="4" id="KW-0812">Transmembrane</keyword>
<dbReference type="InterPro" id="IPR036514">
    <property type="entry name" value="SGNH_hydro_sf"/>
</dbReference>
<dbReference type="InterPro" id="IPR057279">
    <property type="entry name" value="MGAT4"/>
</dbReference>
<dbReference type="InterPro" id="IPR013830">
    <property type="entry name" value="SGNH_hydro"/>
</dbReference>
<sequence length="906" mass="102058">MNAEERASTLLVVLIADDEGPHSQFVAEQLHNVRSEFSQEIDSGLLHVIVPPREWYPPDLRSIPATFDDSPEREYYLQLEDDILTKRGFVSRIHDFTAQRPIESQWFMLEFSTLGFIGKLFRSSDLPLLAQFIALFHREKPVDWLLDLLFVNRYCHPEKSPKQCSEITKQYRVRSRPSLFQHVGVHSSLAGKLQKLRERDFGKVQLYIPHADNPRAKISTSLVGYKSYDLESAYAGRNFFWSLSPRAEDYILFDFGQGIKIHGFLFRTGNPEHQGDILTEDASVYLRRKNSGNFDRIVAFNEHGTARVDFNVMVESEQTCSEWHCWWVAASGVIILLIEGGIRPMLVIHFNSFQEDLKWSKSTFSTVIAVINASSLLSGPLAAAFYQLLGARLSISAGALATGIGFVLVSLSSSLFLIIIISAIIGVGCGVIRTAIVSVQCEYFMKNRDFTMALIFIGPGIGQFLFAHILNYLNNLLSWRSSWRLIAIIFLCCVPLALPFKRKMKQAKENEIAQFLGIKVLRKPEFLIQLIAVFFAASLCISYYIFEVPMMVESGIDRDTAASVFSSQGIASIAGRVLTTLLIRSGKMHIAIVMLSCYAIAESSKLADWYGVMAAFSVAAKLGVMSIIACIVAVIVIMWQERNSRIHQPVSMEAVLEKEASENKCLFLYQILAVSVFLEKLKAVNASARSAHWRAQGVLHFVIEILRSCTPTLPHEWFVSEAKGKEADVLFIGDDHIALFEQSFVYREHFAPLHCLCFGALGDRITDLRWRLENKVLEGLNPKVIVVSTGNLDYGLSKDELLNGMKEVAEIIKRQKPMSRIFFMKLLPSGRRPNKRRELVSSVNDAMETALHGVADVIDLDMSIQGTDGKIDAHDMFDYVHLTQEGYRKIFDPVFFAVSAVLNPDQ</sequence>
<dbReference type="Pfam" id="PF04666">
    <property type="entry name" value="MGAT4_cons"/>
    <property type="match status" value="1"/>
</dbReference>
<dbReference type="InterPro" id="IPR036259">
    <property type="entry name" value="MFS_trans_sf"/>
</dbReference>
<evidence type="ECO:0000259" key="5">
    <source>
        <dbReference type="Pfam" id="PF04666"/>
    </source>
</evidence>
<keyword evidence="8" id="KW-1185">Reference proteome</keyword>
<dbReference type="GO" id="GO:0005793">
    <property type="term" value="C:endoplasmic reticulum-Golgi intermediate compartment"/>
    <property type="evidence" value="ECO:0007669"/>
    <property type="project" value="TreeGrafter"/>
</dbReference>
<keyword evidence="4" id="KW-0472">Membrane</keyword>
<dbReference type="GO" id="GO:0006487">
    <property type="term" value="P:protein N-linked glycosylation"/>
    <property type="evidence" value="ECO:0007669"/>
    <property type="project" value="TreeGrafter"/>
</dbReference>
<name>A0A915CFM3_PARUN</name>
<dbReference type="InterPro" id="IPR011701">
    <property type="entry name" value="MFS"/>
</dbReference>
<dbReference type="AlphaFoldDB" id="A0A915CFM3"/>
<dbReference type="InterPro" id="IPR006759">
    <property type="entry name" value="Glyco_transf_54"/>
</dbReference>
<feature type="transmembrane region" description="Helical" evidence="4">
    <location>
        <begin position="400"/>
        <end position="429"/>
    </location>
</feature>
<evidence type="ECO:0000256" key="4">
    <source>
        <dbReference type="SAM" id="Phobius"/>
    </source>
</evidence>
<proteinExistence type="predicted"/>
<feature type="transmembrane region" description="Helical" evidence="4">
    <location>
        <begin position="482"/>
        <end position="500"/>
    </location>
</feature>
<dbReference type="WBParaSite" id="PgR147X_g006_t01">
    <property type="protein sequence ID" value="PgR147X_g006_t01"/>
    <property type="gene ID" value="PgR147X_g006"/>
</dbReference>
<dbReference type="Pfam" id="PF23524">
    <property type="entry name" value="MGAT4A_C"/>
    <property type="match status" value="1"/>
</dbReference>
<feature type="transmembrane region" description="Helical" evidence="4">
    <location>
        <begin position="613"/>
        <end position="639"/>
    </location>
</feature>
<dbReference type="GO" id="GO:0008375">
    <property type="term" value="F:acetylglucosaminyltransferase activity"/>
    <property type="evidence" value="ECO:0007669"/>
    <property type="project" value="TreeGrafter"/>
</dbReference>
<dbReference type="PANTHER" id="PTHR12062:SF9">
    <property type="entry name" value="ALPHA-1,3-MANNOSYL-GLYCOPROTEIN 4-BETA-N-ACETYLGLUCOSAMINYLTRANSFERASE A, ISOFORM A"/>
    <property type="match status" value="1"/>
</dbReference>
<dbReference type="InterPro" id="IPR056576">
    <property type="entry name" value="MGAT4_A/B/C_C"/>
</dbReference>
<reference evidence="9" key="1">
    <citation type="submission" date="2022-11" db="UniProtKB">
        <authorList>
            <consortium name="WormBaseParasite"/>
        </authorList>
    </citation>
    <scope>IDENTIFICATION</scope>
</reference>
<evidence type="ECO:0000256" key="1">
    <source>
        <dbReference type="ARBA" id="ARBA00004922"/>
    </source>
</evidence>
<dbReference type="Gene3D" id="1.20.1250.20">
    <property type="entry name" value="MFS general substrate transporter like domains"/>
    <property type="match status" value="1"/>
</dbReference>
<feature type="transmembrane region" description="Helical" evidence="4">
    <location>
        <begin position="450"/>
        <end position="470"/>
    </location>
</feature>
<accession>A0A915CFM3</accession>
<organism evidence="8 9">
    <name type="scientific">Parascaris univalens</name>
    <name type="common">Nematode worm</name>
    <dbReference type="NCBI Taxonomy" id="6257"/>
    <lineage>
        <taxon>Eukaryota</taxon>
        <taxon>Metazoa</taxon>
        <taxon>Ecdysozoa</taxon>
        <taxon>Nematoda</taxon>
        <taxon>Chromadorea</taxon>
        <taxon>Rhabditida</taxon>
        <taxon>Spirurina</taxon>
        <taxon>Ascaridomorpha</taxon>
        <taxon>Ascaridoidea</taxon>
        <taxon>Ascarididae</taxon>
        <taxon>Parascaris</taxon>
    </lineage>
</organism>
<feature type="transmembrane region" description="Helical" evidence="4">
    <location>
        <begin position="367"/>
        <end position="388"/>
    </location>
</feature>
<feature type="transmembrane region" description="Helical" evidence="4">
    <location>
        <begin position="526"/>
        <end position="545"/>
    </location>
</feature>
<feature type="domain" description="SGNH hydrolase-type esterase" evidence="6">
    <location>
        <begin position="759"/>
        <end position="888"/>
    </location>
</feature>
<evidence type="ECO:0000313" key="9">
    <source>
        <dbReference type="WBParaSite" id="PgR147X_g006_t01"/>
    </source>
</evidence>
<protein>
    <submittedName>
        <fullName evidence="9">Major facilitator superfamily (MFS) profile domain-containing protein</fullName>
    </submittedName>
</protein>
<keyword evidence="4" id="KW-1133">Transmembrane helix</keyword>